<dbReference type="InterPro" id="IPR001932">
    <property type="entry name" value="PPM-type_phosphatase-like_dom"/>
</dbReference>
<evidence type="ECO:0000259" key="7">
    <source>
        <dbReference type="PROSITE" id="PS51746"/>
    </source>
</evidence>
<dbReference type="GO" id="GO:0016020">
    <property type="term" value="C:membrane"/>
    <property type="evidence" value="ECO:0007669"/>
    <property type="project" value="UniProtKB-SubCell"/>
</dbReference>
<feature type="region of interest" description="Disordered" evidence="6">
    <location>
        <begin position="1"/>
        <end position="151"/>
    </location>
</feature>
<feature type="compositionally biased region" description="Low complexity" evidence="6">
    <location>
        <begin position="1"/>
        <end position="30"/>
    </location>
</feature>
<dbReference type="InterPro" id="IPR000222">
    <property type="entry name" value="PP2C_BS"/>
</dbReference>
<evidence type="ECO:0000313" key="9">
    <source>
        <dbReference type="Proteomes" id="UP000241890"/>
    </source>
</evidence>
<dbReference type="PROSITE" id="PS51746">
    <property type="entry name" value="PPM_2"/>
    <property type="match status" value="1"/>
</dbReference>
<feature type="compositionally biased region" description="Basic residues" evidence="6">
    <location>
        <begin position="627"/>
        <end position="636"/>
    </location>
</feature>
<name>A0A2R5GF06_9STRA</name>
<feature type="compositionally biased region" description="Basic and acidic residues" evidence="6">
    <location>
        <begin position="387"/>
        <end position="402"/>
    </location>
</feature>
<dbReference type="InterPro" id="IPR015655">
    <property type="entry name" value="PP2C"/>
</dbReference>
<organism evidence="8 9">
    <name type="scientific">Hondaea fermentalgiana</name>
    <dbReference type="NCBI Taxonomy" id="2315210"/>
    <lineage>
        <taxon>Eukaryota</taxon>
        <taxon>Sar</taxon>
        <taxon>Stramenopiles</taxon>
        <taxon>Bigyra</taxon>
        <taxon>Labyrinthulomycetes</taxon>
        <taxon>Thraustochytrida</taxon>
        <taxon>Thraustochytriidae</taxon>
        <taxon>Hondaea</taxon>
    </lineage>
</organism>
<accession>A0A2R5GF06</accession>
<evidence type="ECO:0000256" key="1">
    <source>
        <dbReference type="ARBA" id="ARBA00004170"/>
    </source>
</evidence>
<keyword evidence="2" id="KW-0479">Metal-binding</keyword>
<comment type="subcellular location">
    <subcellularLocation>
        <location evidence="1">Membrane</location>
        <topology evidence="1">Peripheral membrane protein</topology>
    </subcellularLocation>
</comment>
<dbReference type="SUPFAM" id="SSF81606">
    <property type="entry name" value="PP2C-like"/>
    <property type="match status" value="2"/>
</dbReference>
<evidence type="ECO:0000256" key="3">
    <source>
        <dbReference type="ARBA" id="ARBA00022801"/>
    </source>
</evidence>
<dbReference type="CDD" id="cd00143">
    <property type="entry name" value="PP2Cc"/>
    <property type="match status" value="1"/>
</dbReference>
<comment type="caution">
    <text evidence="8">The sequence shown here is derived from an EMBL/GenBank/DDBJ whole genome shotgun (WGS) entry which is preliminary data.</text>
</comment>
<dbReference type="OrthoDB" id="10049211at2759"/>
<reference evidence="8 9" key="1">
    <citation type="submission" date="2017-12" db="EMBL/GenBank/DDBJ databases">
        <title>Sequencing, de novo assembly and annotation of complete genome of a new Thraustochytrid species, strain FCC1311.</title>
        <authorList>
            <person name="Sedici K."/>
            <person name="Godart F."/>
            <person name="Aiese Cigliano R."/>
            <person name="Sanseverino W."/>
            <person name="Barakat M."/>
            <person name="Ortet P."/>
            <person name="Marechal E."/>
            <person name="Cagnac O."/>
            <person name="Amato A."/>
        </authorList>
    </citation>
    <scope>NUCLEOTIDE SEQUENCE [LARGE SCALE GENOMIC DNA]</scope>
</reference>
<feature type="compositionally biased region" description="Polar residues" evidence="6">
    <location>
        <begin position="32"/>
        <end position="41"/>
    </location>
</feature>
<evidence type="ECO:0000256" key="5">
    <source>
        <dbReference type="RuleBase" id="RU003465"/>
    </source>
</evidence>
<feature type="region of interest" description="Disordered" evidence="6">
    <location>
        <begin position="744"/>
        <end position="770"/>
    </location>
</feature>
<dbReference type="Gene3D" id="3.60.40.10">
    <property type="entry name" value="PPM-type phosphatase domain"/>
    <property type="match status" value="2"/>
</dbReference>
<evidence type="ECO:0000313" key="8">
    <source>
        <dbReference type="EMBL" id="GBG28899.1"/>
    </source>
</evidence>
<protein>
    <submittedName>
        <fullName evidence="8">Protein phosphatase 2C 1</fullName>
    </submittedName>
</protein>
<evidence type="ECO:0000256" key="4">
    <source>
        <dbReference type="ARBA" id="ARBA00022912"/>
    </source>
</evidence>
<dbReference type="GO" id="GO:0046872">
    <property type="term" value="F:metal ion binding"/>
    <property type="evidence" value="ECO:0007669"/>
    <property type="project" value="UniProtKB-KW"/>
</dbReference>
<evidence type="ECO:0000256" key="6">
    <source>
        <dbReference type="SAM" id="MobiDB-lite"/>
    </source>
</evidence>
<dbReference type="Pfam" id="PF00481">
    <property type="entry name" value="PP2C"/>
    <property type="match status" value="2"/>
</dbReference>
<dbReference type="Proteomes" id="UP000241890">
    <property type="component" value="Unassembled WGS sequence"/>
</dbReference>
<keyword evidence="3 5" id="KW-0378">Hydrolase</keyword>
<evidence type="ECO:0000256" key="2">
    <source>
        <dbReference type="ARBA" id="ARBA00022723"/>
    </source>
</evidence>
<dbReference type="PROSITE" id="PS01032">
    <property type="entry name" value="PPM_1"/>
    <property type="match status" value="1"/>
</dbReference>
<feature type="compositionally biased region" description="Polar residues" evidence="6">
    <location>
        <begin position="744"/>
        <end position="765"/>
    </location>
</feature>
<dbReference type="GO" id="GO:0004722">
    <property type="term" value="F:protein serine/threonine phosphatase activity"/>
    <property type="evidence" value="ECO:0007669"/>
    <property type="project" value="InterPro"/>
</dbReference>
<dbReference type="InterPro" id="IPR036457">
    <property type="entry name" value="PPM-type-like_dom_sf"/>
</dbReference>
<dbReference type="AlphaFoldDB" id="A0A2R5GF06"/>
<dbReference type="EMBL" id="BEYU01000049">
    <property type="protein sequence ID" value="GBG28899.1"/>
    <property type="molecule type" value="Genomic_DNA"/>
</dbReference>
<feature type="domain" description="PPM-type phosphatase" evidence="7">
    <location>
        <begin position="198"/>
        <end position="810"/>
    </location>
</feature>
<feature type="compositionally biased region" description="Polar residues" evidence="6">
    <location>
        <begin position="84"/>
        <end position="94"/>
    </location>
</feature>
<dbReference type="PANTHER" id="PTHR13832">
    <property type="entry name" value="PROTEIN PHOSPHATASE 2C"/>
    <property type="match status" value="1"/>
</dbReference>
<dbReference type="SMART" id="SM00332">
    <property type="entry name" value="PP2Cc"/>
    <property type="match status" value="1"/>
</dbReference>
<gene>
    <name evidence="8" type="ORF">FCC1311_051202</name>
</gene>
<feature type="region of interest" description="Disordered" evidence="6">
    <location>
        <begin position="627"/>
        <end position="649"/>
    </location>
</feature>
<proteinExistence type="inferred from homology"/>
<feature type="compositionally biased region" description="Polar residues" evidence="6">
    <location>
        <begin position="51"/>
        <end position="68"/>
    </location>
</feature>
<keyword evidence="4 5" id="KW-0904">Protein phosphatase</keyword>
<comment type="similarity">
    <text evidence="5">Belongs to the PP2C family.</text>
</comment>
<feature type="region of interest" description="Disordered" evidence="6">
    <location>
        <begin position="381"/>
        <end position="414"/>
    </location>
</feature>
<feature type="region of interest" description="Disordered" evidence="6">
    <location>
        <begin position="531"/>
        <end position="566"/>
    </location>
</feature>
<dbReference type="InParanoid" id="A0A2R5GF06"/>
<feature type="compositionally biased region" description="Low complexity" evidence="6">
    <location>
        <begin position="133"/>
        <end position="142"/>
    </location>
</feature>
<feature type="region of interest" description="Disordered" evidence="6">
    <location>
        <begin position="430"/>
        <end position="474"/>
    </location>
</feature>
<feature type="compositionally biased region" description="Polar residues" evidence="6">
    <location>
        <begin position="555"/>
        <end position="564"/>
    </location>
</feature>
<dbReference type="PANTHER" id="PTHR13832:SF589">
    <property type="entry name" value="[PYRUVATE DEHYDROGENASE [ACETYL-TRANSFERRING]]-PHOSPHATASE 2, MITOCHONDRIAL"/>
    <property type="match status" value="1"/>
</dbReference>
<sequence length="823" mass="87478">MSISVSASTAVPPTSSLASSSCVSTTSKAPASKTNIATTNESAAPSSSSSFQPLQTASTEPSGASITAPNHKPQTQKDEDRATDTSAKQTSASALESCGVDALRPLAPASAPTPLKDTRGEDKDEDENSKNAKISLSSSRQSPPRKRKVPEAGLGGLQLQHQQPLREQHEHNSIIASANRNDNRNIRGMSYAAAGCTGSSKAPTVKNGGLNEDRFQIAHLSLDRSDDNALYVGVFDGHGGPGASSYLFEHFLDSFRVVLSDDSASDAPLEDVLHHSFMEADRSLFADVERLGQEYAHLRDERCKCNFYRESPCRCMRAPRSAHEGSTATVLLYTNDRLYCANVGDSEALLVTKSGYIRSTNESGCREFDSPDTRSAVSHRFYQQRHQPRDHNHQQQQDHQRSYESQFALGPSSTDTIMTDQTALRPEASAMGMPGAAPAPPQGPHHLVNKPAPSTPIIDETSPRNGDASGAGVLSPSPFAATALPTGNAVPPSAALAASSPSNITATSTSPPVPAISASAAASSVPASSAIVGDGGGSGEFGATPPAQLADAPAMQQQQVSGSDALTAAVSMDTSDPAPRLVLRQVEPGCPETPSLRAETLTIADTPVPHLLNEDYIRVKQIAETRVRRKASKTRSSRSDGIRRGPSNRHNYVALEGAHSLNMTRAFGNYGHKVFSQDSPREIIEPESPIIVRPHVNIFEPAYKDDFLFVVVASDGLWDNLHKDEVSTVVTEFCARRLRASSTDSEPTSITSSPTRVAPSSTGMQDETKSVDSDSALLTSLAEGAAEELLSQALARNRKLDDITVVVVLFNSVLTAFRDAAPL</sequence>
<keyword evidence="9" id="KW-1185">Reference proteome</keyword>